<evidence type="ECO:0008006" key="5">
    <source>
        <dbReference type="Google" id="ProtNLM"/>
    </source>
</evidence>
<evidence type="ECO:0000256" key="2">
    <source>
        <dbReference type="SAM" id="Phobius"/>
    </source>
</evidence>
<dbReference type="Proteomes" id="UP001152533">
    <property type="component" value="Unassembled WGS sequence"/>
</dbReference>
<feature type="transmembrane region" description="Helical" evidence="2">
    <location>
        <begin position="97"/>
        <end position="124"/>
    </location>
</feature>
<keyword evidence="4" id="KW-1185">Reference proteome</keyword>
<accession>A0A9W4WEP7</accession>
<feature type="transmembrane region" description="Helical" evidence="2">
    <location>
        <begin position="21"/>
        <end position="42"/>
    </location>
</feature>
<organism evidence="3 4">
    <name type="scientific">Colletotrichum noveboracense</name>
    <dbReference type="NCBI Taxonomy" id="2664923"/>
    <lineage>
        <taxon>Eukaryota</taxon>
        <taxon>Fungi</taxon>
        <taxon>Dikarya</taxon>
        <taxon>Ascomycota</taxon>
        <taxon>Pezizomycotina</taxon>
        <taxon>Sordariomycetes</taxon>
        <taxon>Hypocreomycetidae</taxon>
        <taxon>Glomerellales</taxon>
        <taxon>Glomerellaceae</taxon>
        <taxon>Colletotrichum</taxon>
        <taxon>Colletotrichum gloeosporioides species complex</taxon>
    </lineage>
</organism>
<name>A0A9W4WEP7_9PEZI</name>
<proteinExistence type="predicted"/>
<keyword evidence="2" id="KW-0812">Transmembrane</keyword>
<feature type="region of interest" description="Disordered" evidence="1">
    <location>
        <begin position="191"/>
        <end position="215"/>
    </location>
</feature>
<evidence type="ECO:0000256" key="1">
    <source>
        <dbReference type="SAM" id="MobiDB-lite"/>
    </source>
</evidence>
<feature type="transmembrane region" description="Helical" evidence="2">
    <location>
        <begin position="144"/>
        <end position="166"/>
    </location>
</feature>
<keyword evidence="2" id="KW-0472">Membrane</keyword>
<dbReference type="EMBL" id="CAMGZC010000331">
    <property type="protein sequence ID" value="CAI0646440.1"/>
    <property type="molecule type" value="Genomic_DNA"/>
</dbReference>
<evidence type="ECO:0000313" key="4">
    <source>
        <dbReference type="Proteomes" id="UP001152533"/>
    </source>
</evidence>
<evidence type="ECO:0000313" key="3">
    <source>
        <dbReference type="EMBL" id="CAI0646440.1"/>
    </source>
</evidence>
<sequence>MSQNYTVGDGSPFLKRIVIPFYIIRIAVMLLQIVLYGITIGYASSNRSELNDIGGTTKTASWVIAILVVVMIIIIGCLLLDLVCIIKRSRRTLTPRFFLICNWFVPSIPACGCGGILTFALGSIQTAVWTILFALTVAGSEGRAITVIINIIIYASVIGLLVYASVIYHKHRKGTLGGAYAPANQNQPTAYNGYANEQQPKPYSSQPYEMDNRYA</sequence>
<feature type="compositionally biased region" description="Polar residues" evidence="1">
    <location>
        <begin position="191"/>
        <end position="207"/>
    </location>
</feature>
<dbReference type="AlphaFoldDB" id="A0A9W4WEP7"/>
<reference evidence="3" key="1">
    <citation type="submission" date="2022-08" db="EMBL/GenBank/DDBJ databases">
        <authorList>
            <person name="Giroux E."/>
            <person name="Giroux E."/>
        </authorList>
    </citation>
    <scope>NUCLEOTIDE SEQUENCE</scope>
    <source>
        <strain evidence="3">H1091258</strain>
    </source>
</reference>
<feature type="transmembrane region" description="Helical" evidence="2">
    <location>
        <begin position="62"/>
        <end position="85"/>
    </location>
</feature>
<keyword evidence="2" id="KW-1133">Transmembrane helix</keyword>
<comment type="caution">
    <text evidence="3">The sequence shown here is derived from an EMBL/GenBank/DDBJ whole genome shotgun (WGS) entry which is preliminary data.</text>
</comment>
<gene>
    <name evidence="3" type="ORF">CGXH109_LOCUS55106</name>
</gene>
<protein>
    <recommendedName>
        <fullName evidence="5">MARVEL domain-containing protein</fullName>
    </recommendedName>
</protein>